<sequence length="250" mass="28476">MTQSITLIISVMVFVFIVSTLIKILTPKIKGHIGESAVIRILSRLPSDYYKVLNDVMLYVDDRTTQIDHIVVSSYGIFVIETKNYKGLITGSEFAETWTKNMYGKKYTFHNPLKQNYGHVKTLEKSLGLTEDKFIPVVVFSTNSNLKVKTVQPVIYTSKLKLFIESFQEKKLGCTELDGIVKKIQSLNISSKEIRKIHNSNIRRNVKSNKVSIAQRVCPKCGGTLIERNGKYGKFFGCSNYPKCRFTLKK</sequence>
<dbReference type="Pfam" id="PF01396">
    <property type="entry name" value="Zn_ribbon_Top1"/>
    <property type="match status" value="1"/>
</dbReference>
<organism evidence="3 4">
    <name type="scientific">Anaerovorax odorimutans</name>
    <dbReference type="NCBI Taxonomy" id="109327"/>
    <lineage>
        <taxon>Bacteria</taxon>
        <taxon>Bacillati</taxon>
        <taxon>Bacillota</taxon>
        <taxon>Clostridia</taxon>
        <taxon>Peptostreptococcales</taxon>
        <taxon>Anaerovoracaceae</taxon>
        <taxon>Anaerovorax</taxon>
    </lineage>
</organism>
<gene>
    <name evidence="3" type="ORF">NE619_03935</name>
</gene>
<dbReference type="Pfam" id="PF08378">
    <property type="entry name" value="NERD"/>
    <property type="match status" value="1"/>
</dbReference>
<feature type="transmembrane region" description="Helical" evidence="1">
    <location>
        <begin position="6"/>
        <end position="25"/>
    </location>
</feature>
<dbReference type="InterPro" id="IPR011528">
    <property type="entry name" value="NERD"/>
</dbReference>
<evidence type="ECO:0000259" key="2">
    <source>
        <dbReference type="PROSITE" id="PS50965"/>
    </source>
</evidence>
<evidence type="ECO:0000313" key="4">
    <source>
        <dbReference type="Proteomes" id="UP001524502"/>
    </source>
</evidence>
<protein>
    <submittedName>
        <fullName evidence="3">NERD domain-containing protein</fullName>
    </submittedName>
</protein>
<dbReference type="PROSITE" id="PS50965">
    <property type="entry name" value="NERD"/>
    <property type="match status" value="1"/>
</dbReference>
<keyword evidence="1" id="KW-0472">Membrane</keyword>
<dbReference type="InterPro" id="IPR013498">
    <property type="entry name" value="Topo_IA_Znf"/>
</dbReference>
<keyword evidence="4" id="KW-1185">Reference proteome</keyword>
<dbReference type="SUPFAM" id="SSF57783">
    <property type="entry name" value="Zinc beta-ribbon"/>
    <property type="match status" value="1"/>
</dbReference>
<evidence type="ECO:0000313" key="3">
    <source>
        <dbReference type="EMBL" id="MCQ4635868.1"/>
    </source>
</evidence>
<dbReference type="Gene3D" id="3.30.65.10">
    <property type="entry name" value="Bacterial Topoisomerase I, domain 1"/>
    <property type="match status" value="1"/>
</dbReference>
<dbReference type="EMBL" id="JANFXK010000003">
    <property type="protein sequence ID" value="MCQ4635868.1"/>
    <property type="molecule type" value="Genomic_DNA"/>
</dbReference>
<keyword evidence="1" id="KW-1133">Transmembrane helix</keyword>
<proteinExistence type="predicted"/>
<reference evidence="3 4" key="1">
    <citation type="submission" date="2022-06" db="EMBL/GenBank/DDBJ databases">
        <title>Isolation of gut microbiota from human fecal samples.</title>
        <authorList>
            <person name="Pamer E.G."/>
            <person name="Barat B."/>
            <person name="Waligurski E."/>
            <person name="Medina S."/>
            <person name="Paddock L."/>
            <person name="Mostad J."/>
        </authorList>
    </citation>
    <scope>NUCLEOTIDE SEQUENCE [LARGE SCALE GENOMIC DNA]</scope>
    <source>
        <strain evidence="3 4">SL.3.17</strain>
    </source>
</reference>
<dbReference type="Proteomes" id="UP001524502">
    <property type="component" value="Unassembled WGS sequence"/>
</dbReference>
<dbReference type="RefSeq" id="WP_256131057.1">
    <property type="nucleotide sequence ID" value="NZ_JANFXK010000003.1"/>
</dbReference>
<evidence type="ECO:0000256" key="1">
    <source>
        <dbReference type="SAM" id="Phobius"/>
    </source>
</evidence>
<comment type="caution">
    <text evidence="3">The sequence shown here is derived from an EMBL/GenBank/DDBJ whole genome shotgun (WGS) entry which is preliminary data.</text>
</comment>
<accession>A0ABT1RL11</accession>
<keyword evidence="1" id="KW-0812">Transmembrane</keyword>
<name>A0ABT1RL11_9FIRM</name>
<feature type="domain" description="NERD" evidence="2">
    <location>
        <begin position="30"/>
        <end position="146"/>
    </location>
</feature>